<protein>
    <submittedName>
        <fullName evidence="7">Oligosaccharide flippase family protein</fullName>
    </submittedName>
</protein>
<feature type="transmembrane region" description="Helical" evidence="6">
    <location>
        <begin position="193"/>
        <end position="211"/>
    </location>
</feature>
<organism evidence="7 8">
    <name type="scientific">Methylomonas paludis</name>
    <dbReference type="NCBI Taxonomy" id="1173101"/>
    <lineage>
        <taxon>Bacteria</taxon>
        <taxon>Pseudomonadati</taxon>
        <taxon>Pseudomonadota</taxon>
        <taxon>Gammaproteobacteria</taxon>
        <taxon>Methylococcales</taxon>
        <taxon>Methylococcaceae</taxon>
        <taxon>Methylomonas</taxon>
    </lineage>
</organism>
<dbReference type="Pfam" id="PF01943">
    <property type="entry name" value="Polysacc_synt"/>
    <property type="match status" value="1"/>
</dbReference>
<dbReference type="InterPro" id="IPR002797">
    <property type="entry name" value="Polysacc_synth"/>
</dbReference>
<feature type="transmembrane region" description="Helical" evidence="6">
    <location>
        <begin position="163"/>
        <end position="181"/>
    </location>
</feature>
<dbReference type="EMBL" id="CP073754">
    <property type="protein sequence ID" value="QWF71695.1"/>
    <property type="molecule type" value="Genomic_DNA"/>
</dbReference>
<evidence type="ECO:0000313" key="8">
    <source>
        <dbReference type="Proteomes" id="UP000676649"/>
    </source>
</evidence>
<keyword evidence="4 6" id="KW-1133">Transmembrane helix</keyword>
<feature type="transmembrane region" description="Helical" evidence="6">
    <location>
        <begin position="89"/>
        <end position="110"/>
    </location>
</feature>
<feature type="transmembrane region" description="Helical" evidence="6">
    <location>
        <begin position="353"/>
        <end position="371"/>
    </location>
</feature>
<dbReference type="AlphaFoldDB" id="A0A975MPS4"/>
<proteinExistence type="predicted"/>
<feature type="transmembrane region" description="Helical" evidence="6">
    <location>
        <begin position="383"/>
        <end position="402"/>
    </location>
</feature>
<keyword evidence="5 6" id="KW-0472">Membrane</keyword>
<dbReference type="InterPro" id="IPR050833">
    <property type="entry name" value="Poly_Biosynth_Transport"/>
</dbReference>
<feature type="transmembrane region" description="Helical" evidence="6">
    <location>
        <begin position="502"/>
        <end position="523"/>
    </location>
</feature>
<feature type="transmembrane region" description="Helical" evidence="6">
    <location>
        <begin position="20"/>
        <end position="39"/>
    </location>
</feature>
<comment type="subcellular location">
    <subcellularLocation>
        <location evidence="1">Cell membrane</location>
        <topology evidence="1">Multi-pass membrane protein</topology>
    </subcellularLocation>
</comment>
<evidence type="ECO:0000256" key="4">
    <source>
        <dbReference type="ARBA" id="ARBA00022989"/>
    </source>
</evidence>
<evidence type="ECO:0000256" key="6">
    <source>
        <dbReference type="SAM" id="Phobius"/>
    </source>
</evidence>
<dbReference type="PANTHER" id="PTHR30250:SF11">
    <property type="entry name" value="O-ANTIGEN TRANSPORTER-RELATED"/>
    <property type="match status" value="1"/>
</dbReference>
<name>A0A975MPS4_9GAMM</name>
<evidence type="ECO:0000256" key="1">
    <source>
        <dbReference type="ARBA" id="ARBA00004651"/>
    </source>
</evidence>
<dbReference type="PANTHER" id="PTHR30250">
    <property type="entry name" value="PST FAMILY PREDICTED COLANIC ACID TRANSPORTER"/>
    <property type="match status" value="1"/>
</dbReference>
<dbReference type="KEGG" id="mpad:KEF85_04245"/>
<evidence type="ECO:0000256" key="5">
    <source>
        <dbReference type="ARBA" id="ARBA00023136"/>
    </source>
</evidence>
<gene>
    <name evidence="7" type="ORF">KEF85_04245</name>
</gene>
<sequence>MSATAYSHQALKKSGLQFLVGKLSSSLLTIGILVWLVRLLDIAEYGYYVTFVAGLEFALAVIAFGLPWLTSRYIPEYRLHAQGAQLLKFVCRILLCIVLSSSLGSLALYFTMPWLLPLLDMSSLLELARLYLLVLVMEGLRRNLQECILEPLLQQGYAQFSQVIRSIVLLLVMAGILLYQGKVTLYDAILAEFAGTVVGSISALYGLIVFLRKNRHQPGKEGWQQPHWVTIWQTALHMYLSHLITMLCSRQVYIFLIQRFLGVEATAIFGFLFNLYGQICRYLPSHLLFSLIRPKLIASYVSDEGSIQQLNANANLVGKISLFVLLPILAYIWLTGTELLELLSGGKVKASGWYFACLLLTLIPLSQRPILQTVLVACHKSSVCTWASLVSICTLPLAYWLLISNFGMWSVIIAMICSETLYNSILVISITYSADYKTDLTGNLRLFATAISTYLLCAAAKILWLSAPQLTQENFQAWRQAPTPPDLNYLSGLLNTAPANPWLYLLVTAILVAGLFLFIGYLIKPFQAVERAKINKALHRNIFVW</sequence>
<feature type="transmembrane region" description="Helical" evidence="6">
    <location>
        <begin position="45"/>
        <end position="69"/>
    </location>
</feature>
<feature type="transmembrane region" description="Helical" evidence="6">
    <location>
        <begin position="444"/>
        <end position="464"/>
    </location>
</feature>
<evidence type="ECO:0000256" key="2">
    <source>
        <dbReference type="ARBA" id="ARBA00022475"/>
    </source>
</evidence>
<accession>A0A975MPS4</accession>
<keyword evidence="8" id="KW-1185">Reference proteome</keyword>
<dbReference type="GO" id="GO:0005886">
    <property type="term" value="C:plasma membrane"/>
    <property type="evidence" value="ECO:0007669"/>
    <property type="project" value="UniProtKB-SubCell"/>
</dbReference>
<evidence type="ECO:0000256" key="3">
    <source>
        <dbReference type="ARBA" id="ARBA00022692"/>
    </source>
</evidence>
<evidence type="ECO:0000313" key="7">
    <source>
        <dbReference type="EMBL" id="QWF71695.1"/>
    </source>
</evidence>
<keyword evidence="3 6" id="KW-0812">Transmembrane</keyword>
<feature type="transmembrane region" description="Helical" evidence="6">
    <location>
        <begin position="408"/>
        <end position="432"/>
    </location>
</feature>
<reference evidence="7" key="1">
    <citation type="submission" date="2021-04" db="EMBL/GenBank/DDBJ databases">
        <title>Draft genome sequence data of methanotrophic Methylovulum sp. strain S1L and Methylomonas sp. strain S2AM isolated from boreal lake water columns.</title>
        <authorList>
            <person name="Rissanen A.J."/>
            <person name="Mangayil R."/>
            <person name="Svenning M.M."/>
            <person name="Khanongnuch R."/>
        </authorList>
    </citation>
    <scope>NUCLEOTIDE SEQUENCE</scope>
    <source>
        <strain evidence="7">S2AM</strain>
    </source>
</reference>
<feature type="transmembrane region" description="Helical" evidence="6">
    <location>
        <begin position="252"/>
        <end position="276"/>
    </location>
</feature>
<dbReference type="RefSeq" id="WP_215583477.1">
    <property type="nucleotide sequence ID" value="NZ_CP073754.1"/>
</dbReference>
<feature type="transmembrane region" description="Helical" evidence="6">
    <location>
        <begin position="314"/>
        <end position="333"/>
    </location>
</feature>
<keyword evidence="2" id="KW-1003">Cell membrane</keyword>
<dbReference type="Proteomes" id="UP000676649">
    <property type="component" value="Chromosome"/>
</dbReference>